<feature type="transmembrane region" description="Helical" evidence="11">
    <location>
        <begin position="101"/>
        <end position="123"/>
    </location>
</feature>
<accession>A0A5N4DLZ4</accession>
<evidence type="ECO:0000256" key="10">
    <source>
        <dbReference type="ARBA" id="ARBA00023224"/>
    </source>
</evidence>
<dbReference type="GO" id="GO:0004930">
    <property type="term" value="F:G protein-coupled receptor activity"/>
    <property type="evidence" value="ECO:0007669"/>
    <property type="project" value="UniProtKB-KW"/>
</dbReference>
<keyword evidence="4" id="KW-0716">Sensory transduction</keyword>
<evidence type="ECO:0000313" key="13">
    <source>
        <dbReference type="EMBL" id="KAB1272141.1"/>
    </source>
</evidence>
<dbReference type="SUPFAM" id="SSF81321">
    <property type="entry name" value="Family A G protein-coupled receptor-like"/>
    <property type="match status" value="2"/>
</dbReference>
<dbReference type="GO" id="GO:0004984">
    <property type="term" value="F:olfactory receptor activity"/>
    <property type="evidence" value="ECO:0007669"/>
    <property type="project" value="InterPro"/>
</dbReference>
<feature type="transmembrane region" description="Helical" evidence="11">
    <location>
        <begin position="27"/>
        <end position="56"/>
    </location>
</feature>
<keyword evidence="10" id="KW-0807">Transducer</keyword>
<feature type="domain" description="G-protein coupled receptors family 1 profile" evidence="12">
    <location>
        <begin position="8"/>
        <end position="254"/>
    </location>
</feature>
<keyword evidence="9 11" id="KW-0472">Membrane</keyword>
<keyword evidence="8" id="KW-0297">G-protein coupled receptor</keyword>
<dbReference type="STRING" id="9838.ENSCDRP00005023704"/>
<evidence type="ECO:0000256" key="5">
    <source>
        <dbReference type="ARBA" id="ARBA00022692"/>
    </source>
</evidence>
<feature type="transmembrane region" description="Helical" evidence="11">
    <location>
        <begin position="157"/>
        <end position="178"/>
    </location>
</feature>
<evidence type="ECO:0000256" key="11">
    <source>
        <dbReference type="SAM" id="Phobius"/>
    </source>
</evidence>
<evidence type="ECO:0000256" key="6">
    <source>
        <dbReference type="ARBA" id="ARBA00022725"/>
    </source>
</evidence>
<keyword evidence="7 11" id="KW-1133">Transmembrane helix</keyword>
<feature type="domain" description="G-protein coupled receptors family 1 profile" evidence="12">
    <location>
        <begin position="433"/>
        <end position="685"/>
    </location>
</feature>
<keyword evidence="6" id="KW-0552">Olfaction</keyword>
<dbReference type="InterPro" id="IPR050402">
    <property type="entry name" value="OR51/52/56-like"/>
</dbReference>
<evidence type="ECO:0000256" key="8">
    <source>
        <dbReference type="ARBA" id="ARBA00023040"/>
    </source>
</evidence>
<dbReference type="InterPro" id="IPR017452">
    <property type="entry name" value="GPCR_Rhodpsn_7TM"/>
</dbReference>
<feature type="transmembrane region" description="Helical" evidence="11">
    <location>
        <begin position="664"/>
        <end position="685"/>
    </location>
</feature>
<evidence type="ECO:0000256" key="4">
    <source>
        <dbReference type="ARBA" id="ARBA00022606"/>
    </source>
</evidence>
<evidence type="ECO:0000256" key="9">
    <source>
        <dbReference type="ARBA" id="ARBA00023136"/>
    </source>
</evidence>
<dbReference type="Gene3D" id="1.20.1070.10">
    <property type="entry name" value="Rhodopsin 7-helix transmembrane proteins"/>
    <property type="match status" value="2"/>
</dbReference>
<name>A0A5N4DLZ4_CAMDR</name>
<evidence type="ECO:0000313" key="14">
    <source>
        <dbReference type="Proteomes" id="UP000299084"/>
    </source>
</evidence>
<dbReference type="PROSITE" id="PS00237">
    <property type="entry name" value="G_PROTEIN_RECEP_F1_1"/>
    <property type="match status" value="1"/>
</dbReference>
<feature type="transmembrane region" description="Helical" evidence="11">
    <location>
        <begin position="337"/>
        <end position="358"/>
    </location>
</feature>
<comment type="function">
    <text evidence="2">Putative odorant or sperm cell receptor.</text>
</comment>
<comment type="subcellular location">
    <subcellularLocation>
        <location evidence="3">Membrane</location>
        <topology evidence="3">Multi-pass membrane protein</topology>
    </subcellularLocation>
</comment>
<sequence length="711" mass="79660">MYSIAITGNFGLMYLIYSEEALHRPMYIFLALLSFTDVLMCTSTLPSTLCILWFNLKEIDFKACLAQMFFVHAFTGMESGVLMLMAICCPLRYAALLTNSVIAKAGLLTFLRGVVLVIPFTFLTRRLPYCRGNVIQHTYCDHMSVAKIPCGNVKVNAVYGLMVALLIGGFDILCITVSYTMILRAVLSLSSVDARQKAFSTCTAHICAIVITYVPAFFTFFTHRFGGHSIPPHIHIIMANLYLLMPPTMNPIVYGVKTKQIQESVTRARVNNGHSTSFTSNGCPTWDEETAEAAVISCRFRHLDQVIEPTVLKEGREIVTDMRWLNARLKKDLEVDFSSCAFVVVLPTLLYILSPFYFSRTTGKNQEVREVQVSSQDRDLWRNSFSVELVMLVSNNSYMTPKSFILNGIPGLERAHIWIFLPLCTMYIISLVGNLGLVYLIHHEESLHRPMYFFLAILSLIDLFTCTTTLLNALCIFWFNLKEINFNACLAQMFFVDGFTGVESGVLMLMALDRYVAICYPLRYATILTNPIIAKAGLATFLRGVLLMIPSPFLVKRLPFCQSNIVSHTYCDHMSVVKLSCASIKVNVIYGLMVALLIGVFDICCISVSYTMILRAVVSLSSADARQKAFSTCTAHISAIIITYVPAFFTFFSHRFGGHTIPTSLHIIVANLYLLLPPTLNPIVYGVKTKQIRDNVIKLFQGEKGASIQDN</sequence>
<feature type="transmembrane region" description="Helical" evidence="11">
    <location>
        <begin position="417"/>
        <end position="440"/>
    </location>
</feature>
<evidence type="ECO:0000256" key="3">
    <source>
        <dbReference type="ARBA" id="ARBA00004141"/>
    </source>
</evidence>
<feature type="transmembrane region" description="Helical" evidence="11">
    <location>
        <begin position="629"/>
        <end position="652"/>
    </location>
</feature>
<keyword evidence="14" id="KW-1185">Reference proteome</keyword>
<keyword evidence="13" id="KW-0675">Receptor</keyword>
<feature type="transmembrane region" description="Helical" evidence="11">
    <location>
        <begin position="491"/>
        <end position="512"/>
    </location>
</feature>
<gene>
    <name evidence="13" type="ORF">Cadr_000015047</name>
</gene>
<feature type="transmembrane region" description="Helical" evidence="11">
    <location>
        <begin position="452"/>
        <end position="479"/>
    </location>
</feature>
<comment type="function">
    <text evidence="1">Odorant receptor.</text>
</comment>
<evidence type="ECO:0000259" key="12">
    <source>
        <dbReference type="PROSITE" id="PS50262"/>
    </source>
</evidence>
<feature type="transmembrane region" description="Helical" evidence="11">
    <location>
        <begin position="198"/>
        <end position="221"/>
    </location>
</feature>
<organism evidence="13 14">
    <name type="scientific">Camelus dromedarius</name>
    <name type="common">Dromedary</name>
    <name type="synonym">Arabian camel</name>
    <dbReference type="NCBI Taxonomy" id="9838"/>
    <lineage>
        <taxon>Eukaryota</taxon>
        <taxon>Metazoa</taxon>
        <taxon>Chordata</taxon>
        <taxon>Craniata</taxon>
        <taxon>Vertebrata</taxon>
        <taxon>Euteleostomi</taxon>
        <taxon>Mammalia</taxon>
        <taxon>Eutheria</taxon>
        <taxon>Laurasiatheria</taxon>
        <taxon>Artiodactyla</taxon>
        <taxon>Tylopoda</taxon>
        <taxon>Camelidae</taxon>
        <taxon>Camelus</taxon>
    </lineage>
</organism>
<dbReference type="FunFam" id="1.20.1070.10:FF:000006">
    <property type="entry name" value="Olfactory receptor"/>
    <property type="match status" value="2"/>
</dbReference>
<dbReference type="EMBL" id="JWIN03000010">
    <property type="protein sequence ID" value="KAB1272141.1"/>
    <property type="molecule type" value="Genomic_DNA"/>
</dbReference>
<dbReference type="PANTHER" id="PTHR26450:SF18">
    <property type="entry name" value="OLFACTORY RECEPTOR 52N5"/>
    <property type="match status" value="1"/>
</dbReference>
<keyword evidence="5 11" id="KW-0812">Transmembrane</keyword>
<dbReference type="InterPro" id="IPR000276">
    <property type="entry name" value="GPCR_Rhodpsn"/>
</dbReference>
<dbReference type="GO" id="GO:0005886">
    <property type="term" value="C:plasma membrane"/>
    <property type="evidence" value="ECO:0007669"/>
    <property type="project" value="TreeGrafter"/>
</dbReference>
<feature type="transmembrane region" description="Helical" evidence="11">
    <location>
        <begin position="524"/>
        <end position="549"/>
    </location>
</feature>
<feature type="transmembrane region" description="Helical" evidence="11">
    <location>
        <begin position="588"/>
        <end position="617"/>
    </location>
</feature>
<dbReference type="PANTHER" id="PTHR26450">
    <property type="entry name" value="OLFACTORY RECEPTOR 56B1-RELATED"/>
    <property type="match status" value="1"/>
</dbReference>
<comment type="caution">
    <text evidence="13">The sequence shown here is derived from an EMBL/GenBank/DDBJ whole genome shotgun (WGS) entry which is preliminary data.</text>
</comment>
<evidence type="ECO:0000256" key="2">
    <source>
        <dbReference type="ARBA" id="ARBA00003929"/>
    </source>
</evidence>
<dbReference type="Pfam" id="PF13853">
    <property type="entry name" value="7tm_4"/>
    <property type="match status" value="2"/>
</dbReference>
<dbReference type="SMART" id="SM01381">
    <property type="entry name" value="7TM_GPCR_Srsx"/>
    <property type="match status" value="1"/>
</dbReference>
<proteinExistence type="predicted"/>
<dbReference type="PRINTS" id="PR00245">
    <property type="entry name" value="OLFACTORYR"/>
</dbReference>
<dbReference type="AlphaFoldDB" id="A0A5N4DLZ4"/>
<dbReference type="PROSITE" id="PS50262">
    <property type="entry name" value="G_PROTEIN_RECEP_F1_2"/>
    <property type="match status" value="2"/>
</dbReference>
<protein>
    <submittedName>
        <fullName evidence="13">Olfactory receptor 52N5</fullName>
    </submittedName>
</protein>
<evidence type="ECO:0000256" key="1">
    <source>
        <dbReference type="ARBA" id="ARBA00002936"/>
    </source>
</evidence>
<dbReference type="Proteomes" id="UP000299084">
    <property type="component" value="Unassembled WGS sequence"/>
</dbReference>
<evidence type="ECO:0000256" key="7">
    <source>
        <dbReference type="ARBA" id="ARBA00022989"/>
    </source>
</evidence>
<dbReference type="InterPro" id="IPR000725">
    <property type="entry name" value="Olfact_rcpt"/>
</dbReference>
<reference evidence="13 14" key="1">
    <citation type="journal article" date="2019" name="Mol. Ecol. Resour.">
        <title>Improving Illumina assemblies with Hi-C and long reads: an example with the North African dromedary.</title>
        <authorList>
            <person name="Elbers J.P."/>
            <person name="Rogers M.F."/>
            <person name="Perelman P.L."/>
            <person name="Proskuryakova A.A."/>
            <person name="Serdyukova N.A."/>
            <person name="Johnson W.E."/>
            <person name="Horin P."/>
            <person name="Corander J."/>
            <person name="Murphy D."/>
            <person name="Burger P.A."/>
        </authorList>
    </citation>
    <scope>NUCLEOTIDE SEQUENCE [LARGE SCALE GENOMIC DNA]</scope>
    <source>
        <strain evidence="13">Drom800</strain>
        <tissue evidence="13">Blood</tissue>
    </source>
</reference>
<feature type="transmembrane region" description="Helical" evidence="11">
    <location>
        <begin position="68"/>
        <end position="95"/>
    </location>
</feature>